<evidence type="ECO:0000256" key="1">
    <source>
        <dbReference type="ARBA" id="ARBA00004141"/>
    </source>
</evidence>
<dbReference type="AlphaFoldDB" id="S7ZBG5"/>
<dbReference type="PhylomeDB" id="S7ZBG5"/>
<accession>S7ZBG5</accession>
<dbReference type="OrthoDB" id="63113at2759"/>
<dbReference type="GO" id="GO:0005794">
    <property type="term" value="C:Golgi apparatus"/>
    <property type="evidence" value="ECO:0007669"/>
    <property type="project" value="TreeGrafter"/>
</dbReference>
<comment type="subcellular location">
    <subcellularLocation>
        <location evidence="1">Membrane</location>
        <topology evidence="1">Multi-pass membrane protein</topology>
    </subcellularLocation>
</comment>
<feature type="compositionally biased region" description="Basic and acidic residues" evidence="5">
    <location>
        <begin position="484"/>
        <end position="503"/>
    </location>
</feature>
<dbReference type="Proteomes" id="UP000019376">
    <property type="component" value="Unassembled WGS sequence"/>
</dbReference>
<evidence type="ECO:0000313" key="7">
    <source>
        <dbReference type="EMBL" id="EPS27584.1"/>
    </source>
</evidence>
<keyword evidence="8" id="KW-1185">Reference proteome</keyword>
<evidence type="ECO:0000256" key="3">
    <source>
        <dbReference type="ARBA" id="ARBA00022989"/>
    </source>
</evidence>
<feature type="compositionally biased region" description="Low complexity" evidence="5">
    <location>
        <begin position="310"/>
        <end position="329"/>
    </location>
</feature>
<feature type="region of interest" description="Disordered" evidence="5">
    <location>
        <begin position="454"/>
        <end position="546"/>
    </location>
</feature>
<reference evidence="7 8" key="1">
    <citation type="journal article" date="2013" name="PLoS ONE">
        <title>Genomic and secretomic analyses reveal unique features of the lignocellulolytic enzyme system of Penicillium decumbens.</title>
        <authorList>
            <person name="Liu G."/>
            <person name="Zhang L."/>
            <person name="Wei X."/>
            <person name="Zou G."/>
            <person name="Qin Y."/>
            <person name="Ma L."/>
            <person name="Li J."/>
            <person name="Zheng H."/>
            <person name="Wang S."/>
            <person name="Wang C."/>
            <person name="Xun L."/>
            <person name="Zhao G.-P."/>
            <person name="Zhou Z."/>
            <person name="Qu Y."/>
        </authorList>
    </citation>
    <scope>NUCLEOTIDE SEQUENCE [LARGE SCALE GENOMIC DNA]</scope>
    <source>
        <strain evidence="8">114-2 / CGMCC 5302</strain>
    </source>
</reference>
<evidence type="ECO:0008006" key="9">
    <source>
        <dbReference type="Google" id="ProtNLM"/>
    </source>
</evidence>
<dbReference type="EMBL" id="KB644410">
    <property type="protein sequence ID" value="EPS27584.1"/>
    <property type="molecule type" value="Genomic_DNA"/>
</dbReference>
<gene>
    <name evidence="7" type="ORF">PDE_02527</name>
</gene>
<dbReference type="GO" id="GO:0016020">
    <property type="term" value="C:membrane"/>
    <property type="evidence" value="ECO:0007669"/>
    <property type="project" value="UniProtKB-SubCell"/>
</dbReference>
<dbReference type="Pfam" id="PF03208">
    <property type="entry name" value="PRA1"/>
    <property type="match status" value="1"/>
</dbReference>
<feature type="compositionally biased region" description="Polar residues" evidence="5">
    <location>
        <begin position="366"/>
        <end position="394"/>
    </location>
</feature>
<feature type="transmembrane region" description="Helical" evidence="6">
    <location>
        <begin position="62"/>
        <end position="79"/>
    </location>
</feature>
<dbReference type="HOGENOM" id="CLU_020822_2_1_1"/>
<sequence>MAIQIPIEVITSRFGDQFNSLRNQSMGSRFANLRPVSEFFDLKRLSKPANFGEVQSRVNYNLGYFSSNYAVVLVMLSIYSLLTNRTLMFLILFLAVGLWGIGKLNGRDLDLGFRRFNTSQLYTIMVCISVPLFFWASLMGTFMWLIGATGGRPRAPYDMPQWGRPPGAQMGRHNQGGRAPWVGSTRVEEIVSGDEEERDDAYGRELVRKARVAYGRELEFDNRGPRGRYGDEDIFDEAASVEGGEYDLYDHEDSTVAYAVQLAMRDKEDHLVDQALERIRRAQMLGRKNVRLSQRELDALERRRQQADEGTSSGARRSRPSGAAATSRPVSRRGGLAAPEQPSASYPHGAQDPHWNPAAHARPRTPTMQSLRPRQSTSPIRPTSSQYFNPATSTRPPPLQQPVYPRPLPDDPQWAPSYYNPLQMAHYGADQFPMDPLGPADPRAAAQFRMSYPLGMPSHQVPHPSYAEPRQVPDPTKIRVPRRGRVESPPESANDKERAKVEISDDEDDDVRIVKVVERTTPMGFQRKKVPESQRTSRGGRTRKIR</sequence>
<dbReference type="STRING" id="933388.S7ZBG5"/>
<keyword evidence="2 6" id="KW-0812">Transmembrane</keyword>
<protein>
    <recommendedName>
        <fullName evidence="9">PRA1 family protein</fullName>
    </recommendedName>
</protein>
<dbReference type="InterPro" id="IPR004895">
    <property type="entry name" value="Prenylated_rab_accept_PRA1"/>
</dbReference>
<name>S7ZBG5_PENO1</name>
<feature type="region of interest" description="Disordered" evidence="5">
    <location>
        <begin position="302"/>
        <end position="416"/>
    </location>
</feature>
<evidence type="ECO:0000313" key="8">
    <source>
        <dbReference type="Proteomes" id="UP000019376"/>
    </source>
</evidence>
<dbReference type="eggNOG" id="KOG3142">
    <property type="taxonomic scope" value="Eukaryota"/>
</dbReference>
<evidence type="ECO:0000256" key="6">
    <source>
        <dbReference type="SAM" id="Phobius"/>
    </source>
</evidence>
<dbReference type="PANTHER" id="PTHR19317:SF0">
    <property type="entry name" value="PRENYLATED RAB ACCEPTOR PROTEIN 1"/>
    <property type="match status" value="1"/>
</dbReference>
<keyword evidence="4 6" id="KW-0472">Membrane</keyword>
<evidence type="ECO:0000256" key="4">
    <source>
        <dbReference type="ARBA" id="ARBA00023136"/>
    </source>
</evidence>
<organism evidence="7 8">
    <name type="scientific">Penicillium oxalicum (strain 114-2 / CGMCC 5302)</name>
    <name type="common">Penicillium decumbens</name>
    <dbReference type="NCBI Taxonomy" id="933388"/>
    <lineage>
        <taxon>Eukaryota</taxon>
        <taxon>Fungi</taxon>
        <taxon>Dikarya</taxon>
        <taxon>Ascomycota</taxon>
        <taxon>Pezizomycotina</taxon>
        <taxon>Eurotiomycetes</taxon>
        <taxon>Eurotiomycetidae</taxon>
        <taxon>Eurotiales</taxon>
        <taxon>Aspergillaceae</taxon>
        <taxon>Penicillium</taxon>
    </lineage>
</organism>
<feature type="transmembrane region" description="Helical" evidence="6">
    <location>
        <begin position="86"/>
        <end position="102"/>
    </location>
</feature>
<dbReference type="PANTHER" id="PTHR19317">
    <property type="entry name" value="PRENYLATED RAB ACCEPTOR 1-RELATED"/>
    <property type="match status" value="1"/>
</dbReference>
<proteinExistence type="predicted"/>
<evidence type="ECO:0000256" key="5">
    <source>
        <dbReference type="SAM" id="MobiDB-lite"/>
    </source>
</evidence>
<evidence type="ECO:0000256" key="2">
    <source>
        <dbReference type="ARBA" id="ARBA00022692"/>
    </source>
</evidence>
<feature type="transmembrane region" description="Helical" evidence="6">
    <location>
        <begin position="122"/>
        <end position="146"/>
    </location>
</feature>
<feature type="compositionally biased region" description="Pro residues" evidence="5">
    <location>
        <begin position="395"/>
        <end position="407"/>
    </location>
</feature>
<keyword evidence="3 6" id="KW-1133">Transmembrane helix</keyword>